<evidence type="ECO:0000313" key="1">
    <source>
        <dbReference type="EMBL" id="ABL87383.1"/>
    </source>
</evidence>
<dbReference type="KEGG" id="pis:Pisl_0201"/>
<dbReference type="STRING" id="384616.Pisl_0201"/>
<keyword evidence="2" id="KW-1185">Reference proteome</keyword>
<dbReference type="Proteomes" id="UP000002595">
    <property type="component" value="Chromosome"/>
</dbReference>
<dbReference type="OrthoDB" id="97174at2157"/>
<dbReference type="GeneID" id="4617090"/>
<dbReference type="AlphaFoldDB" id="A1RR01"/>
<organism evidence="1 2">
    <name type="scientific">Pyrobaculum islandicum (strain DSM 4184 / JCM 9189 / GEO3)</name>
    <dbReference type="NCBI Taxonomy" id="384616"/>
    <lineage>
        <taxon>Archaea</taxon>
        <taxon>Thermoproteota</taxon>
        <taxon>Thermoprotei</taxon>
        <taxon>Thermoproteales</taxon>
        <taxon>Thermoproteaceae</taxon>
        <taxon>Pyrobaculum</taxon>
    </lineage>
</organism>
<name>A1RR01_PYRIL</name>
<dbReference type="HOGENOM" id="CLU_1324081_0_0_2"/>
<sequence>MCKLEEKDVEILRVAFYKRGAKFYGIYKEVRLPLATAWRRTNKLVMLGFLTERESQLYITDKGLIALAYAGDSVALSELARRYGEPPEAVKYVIDEICNAVALEYIPLEKFSDVVKLLDIGNLYRYKNTVAERLAAKLMLEFCKPCRIETEKGSYVLGNGFIVAAYCKLCNGGTYELLPDCPHVAEIFSNVKKVFINKGGGKSHEDN</sequence>
<dbReference type="RefSeq" id="WP_011761960.1">
    <property type="nucleotide sequence ID" value="NC_008701.1"/>
</dbReference>
<proteinExistence type="predicted"/>
<accession>A1RR01</accession>
<reference evidence="1" key="1">
    <citation type="submission" date="2006-12" db="EMBL/GenBank/DDBJ databases">
        <title>Complete sequence of Pyrobaculum islandicum DSM 4184.</title>
        <authorList>
            <person name="Copeland A."/>
            <person name="Lucas S."/>
            <person name="Lapidus A."/>
            <person name="Barry K."/>
            <person name="Detter J.C."/>
            <person name="Glavina del Rio T."/>
            <person name="Dalin E."/>
            <person name="Tice H."/>
            <person name="Pitluck S."/>
            <person name="Meincke L."/>
            <person name="Brettin T."/>
            <person name="Bruce D."/>
            <person name="Han C."/>
            <person name="Tapia R."/>
            <person name="Gilna P."/>
            <person name="Schmutz J."/>
            <person name="Larimer F."/>
            <person name="Land M."/>
            <person name="Hauser L."/>
            <person name="Kyrpides N."/>
            <person name="Mikhailova N."/>
            <person name="Cozen A.E."/>
            <person name="Fitz-Gibbon S.T."/>
            <person name="House C.H."/>
            <person name="Saltikov C."/>
            <person name="Lowe T."/>
            <person name="Richardson P."/>
        </authorList>
    </citation>
    <scope>NUCLEOTIDE SEQUENCE [LARGE SCALE GENOMIC DNA]</scope>
    <source>
        <strain evidence="1">DSM 4184</strain>
    </source>
</reference>
<dbReference type="EMBL" id="CP000504">
    <property type="protein sequence ID" value="ABL87383.1"/>
    <property type="molecule type" value="Genomic_DNA"/>
</dbReference>
<protein>
    <submittedName>
        <fullName evidence="1">Uncharacterized protein</fullName>
    </submittedName>
</protein>
<dbReference type="InterPro" id="IPR036390">
    <property type="entry name" value="WH_DNA-bd_sf"/>
</dbReference>
<dbReference type="eggNOG" id="arCOG00744">
    <property type="taxonomic scope" value="Archaea"/>
</dbReference>
<dbReference type="SUPFAM" id="SSF46785">
    <property type="entry name" value="Winged helix' DNA-binding domain"/>
    <property type="match status" value="1"/>
</dbReference>
<gene>
    <name evidence="1" type="ordered locus">Pisl_0201</name>
</gene>
<evidence type="ECO:0000313" key="2">
    <source>
        <dbReference type="Proteomes" id="UP000002595"/>
    </source>
</evidence>